<proteinExistence type="predicted"/>
<dbReference type="AlphaFoldDB" id="A0AAU8JA27"/>
<reference evidence="1" key="1">
    <citation type="submission" date="2024-07" db="EMBL/GenBank/DDBJ databases">
        <authorList>
            <person name="Kim Y.J."/>
            <person name="Jeong J.Y."/>
        </authorList>
    </citation>
    <scope>NUCLEOTIDE SEQUENCE</scope>
    <source>
        <strain evidence="1">GIHE-MW2</strain>
    </source>
</reference>
<dbReference type="EMBL" id="CP159837">
    <property type="protein sequence ID" value="XCM35589.1"/>
    <property type="molecule type" value="Genomic_DNA"/>
</dbReference>
<sequence length="102" mass="10964">MAKNPGFSVFLRAPQKPGFWSFVGILGGGLAGDRELYQVRVFADYLQSSVIPANAGIHVFADYLQSSVIPANAGIHVFADYLQSSVIPANAGIHLNERGLFL</sequence>
<evidence type="ECO:0000313" key="1">
    <source>
        <dbReference type="EMBL" id="XCM35589.1"/>
    </source>
</evidence>
<protein>
    <submittedName>
        <fullName evidence="1">Uncharacterized protein</fullName>
    </submittedName>
</protein>
<dbReference type="RefSeq" id="WP_354634933.1">
    <property type="nucleotide sequence ID" value="NZ_CP159837.1"/>
</dbReference>
<accession>A0AAU8JA27</accession>
<name>A0AAU8JA27_9CYAN</name>
<organism evidence="1">
    <name type="scientific">Planktothricoides raciborskii GIHE-MW2</name>
    <dbReference type="NCBI Taxonomy" id="2792601"/>
    <lineage>
        <taxon>Bacteria</taxon>
        <taxon>Bacillati</taxon>
        <taxon>Cyanobacteriota</taxon>
        <taxon>Cyanophyceae</taxon>
        <taxon>Oscillatoriophycideae</taxon>
        <taxon>Oscillatoriales</taxon>
        <taxon>Oscillatoriaceae</taxon>
        <taxon>Planktothricoides</taxon>
    </lineage>
</organism>
<gene>
    <name evidence="1" type="ORF">ABWT76_004280</name>
</gene>